<name>A0ACB1AB60_MELEN</name>
<protein>
    <submittedName>
        <fullName evidence="1">Uncharacterized protein</fullName>
    </submittedName>
</protein>
<reference evidence="1" key="1">
    <citation type="submission" date="2023-11" db="EMBL/GenBank/DDBJ databases">
        <authorList>
            <person name="Poullet M."/>
        </authorList>
    </citation>
    <scope>NUCLEOTIDE SEQUENCE</scope>
    <source>
        <strain evidence="1">E1834</strain>
    </source>
</reference>
<keyword evidence="2" id="KW-1185">Reference proteome</keyword>
<dbReference type="EMBL" id="CAVMJV010000069">
    <property type="protein sequence ID" value="CAK5088004.1"/>
    <property type="molecule type" value="Genomic_DNA"/>
</dbReference>
<evidence type="ECO:0000313" key="2">
    <source>
        <dbReference type="Proteomes" id="UP001497535"/>
    </source>
</evidence>
<gene>
    <name evidence="1" type="ORF">MENTE1834_LOCUS35640</name>
</gene>
<sequence>MNFFLLFLFLLINFYYFTNGEKVTIEQCNTVMAYKVDEDCVCWTDVTKCITSLIPDGKCEKETYPENFIENTCDKMYSKCSLTKNECELAICECFNSSAECLVQKKCEPIKPGSSTSDKRVRASDKILGFNKLFDAHFKIIE</sequence>
<comment type="caution">
    <text evidence="1">The sequence shown here is derived from an EMBL/GenBank/DDBJ whole genome shotgun (WGS) entry which is preliminary data.</text>
</comment>
<proteinExistence type="predicted"/>
<dbReference type="Proteomes" id="UP001497535">
    <property type="component" value="Unassembled WGS sequence"/>
</dbReference>
<organism evidence="1 2">
    <name type="scientific">Meloidogyne enterolobii</name>
    <name type="common">Root-knot nematode worm</name>
    <name type="synonym">Meloidogyne mayaguensis</name>
    <dbReference type="NCBI Taxonomy" id="390850"/>
    <lineage>
        <taxon>Eukaryota</taxon>
        <taxon>Metazoa</taxon>
        <taxon>Ecdysozoa</taxon>
        <taxon>Nematoda</taxon>
        <taxon>Chromadorea</taxon>
        <taxon>Rhabditida</taxon>
        <taxon>Tylenchina</taxon>
        <taxon>Tylenchomorpha</taxon>
        <taxon>Tylenchoidea</taxon>
        <taxon>Meloidogynidae</taxon>
        <taxon>Meloidogyninae</taxon>
        <taxon>Meloidogyne</taxon>
    </lineage>
</organism>
<accession>A0ACB1AB60</accession>
<evidence type="ECO:0000313" key="1">
    <source>
        <dbReference type="EMBL" id="CAK5088004.1"/>
    </source>
</evidence>